<reference evidence="1" key="1">
    <citation type="journal article" date="2015" name="PeerJ">
        <title>First genomic representation of candidate bacterial phylum KSB3 points to enhanced environmental sensing as a trigger of wastewater bulking.</title>
        <authorList>
            <person name="Sekiguchi Y."/>
            <person name="Ohashi A."/>
            <person name="Parks D.H."/>
            <person name="Yamauchi T."/>
            <person name="Tyson G.W."/>
            <person name="Hugenholtz P."/>
        </authorList>
    </citation>
    <scope>NUCLEOTIDE SEQUENCE [LARGE SCALE GENOMIC DNA]</scope>
</reference>
<name>A0A0S6VUD6_9BACT</name>
<evidence type="ECO:0000313" key="1">
    <source>
        <dbReference type="EMBL" id="GAK51095.1"/>
    </source>
</evidence>
<organism evidence="1">
    <name type="scientific">Candidatus Moduliflexus flocculans</name>
    <dbReference type="NCBI Taxonomy" id="1499966"/>
    <lineage>
        <taxon>Bacteria</taxon>
        <taxon>Candidatus Moduliflexota</taxon>
        <taxon>Candidatus Moduliflexia</taxon>
        <taxon>Candidatus Moduliflexales</taxon>
        <taxon>Candidatus Moduliflexaceae</taxon>
    </lineage>
</organism>
<gene>
    <name evidence="1" type="ORF">U14_02337</name>
</gene>
<evidence type="ECO:0000313" key="2">
    <source>
        <dbReference type="Proteomes" id="UP000030700"/>
    </source>
</evidence>
<dbReference type="AlphaFoldDB" id="A0A0S6VUD6"/>
<keyword evidence="2" id="KW-1185">Reference proteome</keyword>
<dbReference type="STRING" id="1499966.U14_02337"/>
<proteinExistence type="predicted"/>
<accession>A0A0S6VUD6</accession>
<protein>
    <submittedName>
        <fullName evidence="1">Uncharacterized protein</fullName>
    </submittedName>
</protein>
<dbReference type="Proteomes" id="UP000030700">
    <property type="component" value="Unassembled WGS sequence"/>
</dbReference>
<sequence length="103" mass="11983">MSVPYRPLGYIREIVASLGLDVTYVYEDLVYVQHNAFLLQMGERGEDVFLYFNTESAPGERDAITEQLRKIGVTRQLQIQRKGTYTMTQIPDEENIRIEFFAD</sequence>
<dbReference type="EMBL" id="DF820456">
    <property type="protein sequence ID" value="GAK51095.1"/>
    <property type="molecule type" value="Genomic_DNA"/>
</dbReference>
<dbReference type="HOGENOM" id="CLU_160553_0_0_0"/>